<dbReference type="GeneID" id="119727366"/>
<dbReference type="RefSeq" id="XP_038055165.1">
    <property type="nucleotide sequence ID" value="XM_038199237.1"/>
</dbReference>
<dbReference type="PROSITE" id="PS00518">
    <property type="entry name" value="ZF_RING_1"/>
    <property type="match status" value="1"/>
</dbReference>
<name>A0A913ZV70_PATMI</name>
<evidence type="ECO:0000256" key="2">
    <source>
        <dbReference type="ARBA" id="ARBA00022723"/>
    </source>
</evidence>
<dbReference type="EnsemblMetazoa" id="XM_038199243.1">
    <property type="protein sequence ID" value="XP_038055171.1"/>
    <property type="gene ID" value="LOC119727366"/>
</dbReference>
<dbReference type="PANTHER" id="PTHR12109">
    <property type="entry name" value="RING FINGER PROTEIN 141-RELATED"/>
    <property type="match status" value="1"/>
</dbReference>
<evidence type="ECO:0000256" key="3">
    <source>
        <dbReference type="ARBA" id="ARBA00022771"/>
    </source>
</evidence>
<feature type="region of interest" description="Disordered" evidence="6">
    <location>
        <begin position="283"/>
        <end position="310"/>
    </location>
</feature>
<dbReference type="RefSeq" id="XP_038055171.1">
    <property type="nucleotide sequence ID" value="XM_038199243.1"/>
</dbReference>
<dbReference type="InterPro" id="IPR001841">
    <property type="entry name" value="Znf_RING"/>
</dbReference>
<keyword evidence="9" id="KW-1185">Reference proteome</keyword>
<dbReference type="CDD" id="cd16545">
    <property type="entry name" value="RING-HC_RNF141"/>
    <property type="match status" value="1"/>
</dbReference>
<dbReference type="Pfam" id="PF13920">
    <property type="entry name" value="zf-C3HC4_3"/>
    <property type="match status" value="1"/>
</dbReference>
<evidence type="ECO:0000256" key="6">
    <source>
        <dbReference type="SAM" id="MobiDB-lite"/>
    </source>
</evidence>
<evidence type="ECO:0000256" key="5">
    <source>
        <dbReference type="PROSITE-ProRule" id="PRU00175"/>
    </source>
</evidence>
<protein>
    <recommendedName>
        <fullName evidence="1">RING finger protein 141</fullName>
    </recommendedName>
</protein>
<keyword evidence="2" id="KW-0479">Metal-binding</keyword>
<dbReference type="OrthoDB" id="1630758at2759"/>
<dbReference type="PROSITE" id="PS50089">
    <property type="entry name" value="ZF_RING_2"/>
    <property type="match status" value="1"/>
</dbReference>
<evidence type="ECO:0000256" key="4">
    <source>
        <dbReference type="ARBA" id="ARBA00022833"/>
    </source>
</evidence>
<organism evidence="8 9">
    <name type="scientific">Patiria miniata</name>
    <name type="common">Bat star</name>
    <name type="synonym">Asterina miniata</name>
    <dbReference type="NCBI Taxonomy" id="46514"/>
    <lineage>
        <taxon>Eukaryota</taxon>
        <taxon>Metazoa</taxon>
        <taxon>Echinodermata</taxon>
        <taxon>Eleutherozoa</taxon>
        <taxon>Asterozoa</taxon>
        <taxon>Asteroidea</taxon>
        <taxon>Valvatacea</taxon>
        <taxon>Valvatida</taxon>
        <taxon>Asterinidae</taxon>
        <taxon>Patiria</taxon>
    </lineage>
</organism>
<evidence type="ECO:0000259" key="7">
    <source>
        <dbReference type="PROSITE" id="PS50089"/>
    </source>
</evidence>
<dbReference type="SUPFAM" id="SSF57850">
    <property type="entry name" value="RING/U-box"/>
    <property type="match status" value="1"/>
</dbReference>
<feature type="compositionally biased region" description="Basic and acidic residues" evidence="6">
    <location>
        <begin position="298"/>
        <end position="310"/>
    </location>
</feature>
<feature type="region of interest" description="Disordered" evidence="6">
    <location>
        <begin position="167"/>
        <end position="190"/>
    </location>
</feature>
<proteinExistence type="predicted"/>
<feature type="domain" description="RING-type" evidence="7">
    <location>
        <begin position="216"/>
        <end position="252"/>
    </location>
</feature>
<dbReference type="AlphaFoldDB" id="A0A913ZV70"/>
<dbReference type="GO" id="GO:0004842">
    <property type="term" value="F:ubiquitin-protein transferase activity"/>
    <property type="evidence" value="ECO:0007669"/>
    <property type="project" value="TreeGrafter"/>
</dbReference>
<dbReference type="SMART" id="SM00184">
    <property type="entry name" value="RING"/>
    <property type="match status" value="1"/>
</dbReference>
<dbReference type="GO" id="GO:0051865">
    <property type="term" value="P:protein autoubiquitination"/>
    <property type="evidence" value="ECO:0007669"/>
    <property type="project" value="TreeGrafter"/>
</dbReference>
<dbReference type="PANTHER" id="PTHR12109:SF3">
    <property type="entry name" value="RING FINGER PROTEIN 141"/>
    <property type="match status" value="1"/>
</dbReference>
<feature type="compositionally biased region" description="Basic and acidic residues" evidence="6">
    <location>
        <begin position="170"/>
        <end position="189"/>
    </location>
</feature>
<dbReference type="InterPro" id="IPR013083">
    <property type="entry name" value="Znf_RING/FYVE/PHD"/>
</dbReference>
<reference evidence="8" key="1">
    <citation type="submission" date="2022-11" db="UniProtKB">
        <authorList>
            <consortium name="EnsemblMetazoa"/>
        </authorList>
    </citation>
    <scope>IDENTIFICATION</scope>
</reference>
<sequence length="310" mass="34964">MGHNHSSSSSKHSLGEWRDFLFSQGHLLKQVATLKYADFVQAVDGLNTISNTLSNSNGKYLVFSIIPGTDCTTILWKSRVRIQCCKMLCAEDRCESTRIMTLKQFVQVYDSIMQQCKSIEDRLKGRGDKERCRTDQDDDFPAVTGDAKCDEKEAQCTCRLGGASEEASGEESRAELSAAKEGDQPHPRMPDGWLEVSTIFAAVEQVSLESIDEGDCCICMENKADIVLSCTHTYCHLCIEDWRKQHNTCPMCMGDIGTTNDLWALPDKPNADEMTTYLMSIADSKEQRRAENPQTNRPEPEEWEKVSFEW</sequence>
<dbReference type="InterPro" id="IPR047126">
    <property type="entry name" value="RNF141-like"/>
</dbReference>
<keyword evidence="3 5" id="KW-0863">Zinc-finger</keyword>
<dbReference type="OMA" id="QVHIFSE"/>
<dbReference type="EnsemblMetazoa" id="XM_038199237.1">
    <property type="protein sequence ID" value="XP_038055165.1"/>
    <property type="gene ID" value="LOC119727366"/>
</dbReference>
<keyword evidence="4" id="KW-0862">Zinc</keyword>
<dbReference type="InterPro" id="IPR017907">
    <property type="entry name" value="Znf_RING_CS"/>
</dbReference>
<evidence type="ECO:0000256" key="1">
    <source>
        <dbReference type="ARBA" id="ARBA00022017"/>
    </source>
</evidence>
<dbReference type="Gene3D" id="3.30.40.10">
    <property type="entry name" value="Zinc/RING finger domain, C3HC4 (zinc finger)"/>
    <property type="match status" value="1"/>
</dbReference>
<dbReference type="GO" id="GO:0008270">
    <property type="term" value="F:zinc ion binding"/>
    <property type="evidence" value="ECO:0007669"/>
    <property type="project" value="UniProtKB-KW"/>
</dbReference>
<dbReference type="Proteomes" id="UP000887568">
    <property type="component" value="Unplaced"/>
</dbReference>
<evidence type="ECO:0000313" key="9">
    <source>
        <dbReference type="Proteomes" id="UP000887568"/>
    </source>
</evidence>
<evidence type="ECO:0000313" key="8">
    <source>
        <dbReference type="EnsemblMetazoa" id="XP_038055165.1"/>
    </source>
</evidence>
<dbReference type="InterPro" id="IPR043400">
    <property type="entry name" value="RING-HC_RNF141"/>
</dbReference>
<accession>A0A913ZV70</accession>